<feature type="transmembrane region" description="Helical" evidence="6">
    <location>
        <begin position="70"/>
        <end position="91"/>
    </location>
</feature>
<dbReference type="InterPro" id="IPR015414">
    <property type="entry name" value="TMEM64"/>
</dbReference>
<dbReference type="InterPro" id="IPR032816">
    <property type="entry name" value="VTT_dom"/>
</dbReference>
<evidence type="ECO:0000256" key="4">
    <source>
        <dbReference type="ARBA" id="ARBA00022989"/>
    </source>
</evidence>
<accession>A0A268F3G7</accession>
<comment type="subcellular location">
    <subcellularLocation>
        <location evidence="1 6">Cell membrane</location>
        <topology evidence="1 6">Multi-pass membrane protein</topology>
    </subcellularLocation>
</comment>
<evidence type="ECO:0000313" key="8">
    <source>
        <dbReference type="EMBL" id="PAD79893.1"/>
    </source>
</evidence>
<comment type="caution">
    <text evidence="8">The sequence shown here is derived from an EMBL/GenBank/DDBJ whole genome shotgun (WGS) entry which is preliminary data.</text>
</comment>
<feature type="transmembrane region" description="Helical" evidence="6">
    <location>
        <begin position="37"/>
        <end position="63"/>
    </location>
</feature>
<keyword evidence="5 6" id="KW-0472">Membrane</keyword>
<evidence type="ECO:0000256" key="2">
    <source>
        <dbReference type="ARBA" id="ARBA00022475"/>
    </source>
</evidence>
<protein>
    <recommendedName>
        <fullName evidence="6">TVP38/TMEM64 family membrane protein</fullName>
    </recommendedName>
</protein>
<evidence type="ECO:0000256" key="6">
    <source>
        <dbReference type="RuleBase" id="RU366058"/>
    </source>
</evidence>
<reference evidence="8 9" key="1">
    <citation type="submission" date="2017-07" db="EMBL/GenBank/DDBJ databases">
        <title>Isolation and whole genome analysis of endospore-forming bacteria from heroin.</title>
        <authorList>
            <person name="Kalinowski J."/>
            <person name="Ahrens B."/>
            <person name="Al-Dilaimi A."/>
            <person name="Winkler A."/>
            <person name="Wibberg D."/>
            <person name="Schleenbecker U."/>
            <person name="Ruckert C."/>
            <person name="Wolfel R."/>
            <person name="Grass G."/>
        </authorList>
    </citation>
    <scope>NUCLEOTIDE SEQUENCE [LARGE SCALE GENOMIC DNA]</scope>
    <source>
        <strain evidence="8 9">7537-G1</strain>
    </source>
</reference>
<feature type="domain" description="VTT" evidence="7">
    <location>
        <begin position="51"/>
        <end position="168"/>
    </location>
</feature>
<keyword evidence="4 6" id="KW-1133">Transmembrane helix</keyword>
<comment type="caution">
    <text evidence="6">Lacks conserved residue(s) required for the propagation of feature annotation.</text>
</comment>
<dbReference type="Proteomes" id="UP000215596">
    <property type="component" value="Unassembled WGS sequence"/>
</dbReference>
<dbReference type="PANTHER" id="PTHR12677">
    <property type="entry name" value="GOLGI APPARATUS MEMBRANE PROTEIN TVP38-RELATED"/>
    <property type="match status" value="1"/>
</dbReference>
<dbReference type="OrthoDB" id="2381682at2"/>
<dbReference type="EMBL" id="NPBY01000009">
    <property type="protein sequence ID" value="PAD79893.1"/>
    <property type="molecule type" value="Genomic_DNA"/>
</dbReference>
<gene>
    <name evidence="8" type="ORF">CHH67_02335</name>
</gene>
<feature type="transmembrane region" description="Helical" evidence="6">
    <location>
        <begin position="145"/>
        <end position="166"/>
    </location>
</feature>
<evidence type="ECO:0000256" key="1">
    <source>
        <dbReference type="ARBA" id="ARBA00004651"/>
    </source>
</evidence>
<sequence>MMKWLVPAVYLCVLVIAFIYRQDIFIWLEQSPAFPLMMLLATVFALFPLMPYKAVIAVLGYTYGTMGGAVIAWVATTIAAIVVYAVARVVYRDSGHRLIERYPALASFTKAVQTYPFRAVIIARLLPVIPQTAVNIYAGVAPVPFWTYVIASGIGKIPSILIYAYLGHGLSLNPALFGTVAVIIILLSTLLMIAYQKKGSRR</sequence>
<evidence type="ECO:0000256" key="5">
    <source>
        <dbReference type="ARBA" id="ARBA00023136"/>
    </source>
</evidence>
<proteinExistence type="inferred from homology"/>
<evidence type="ECO:0000259" key="7">
    <source>
        <dbReference type="Pfam" id="PF09335"/>
    </source>
</evidence>
<feature type="transmembrane region" description="Helical" evidence="6">
    <location>
        <begin position="172"/>
        <end position="195"/>
    </location>
</feature>
<evidence type="ECO:0000256" key="3">
    <source>
        <dbReference type="ARBA" id="ARBA00022692"/>
    </source>
</evidence>
<dbReference type="GO" id="GO:0005886">
    <property type="term" value="C:plasma membrane"/>
    <property type="evidence" value="ECO:0007669"/>
    <property type="project" value="UniProtKB-SubCell"/>
</dbReference>
<organism evidence="8 9">
    <name type="scientific">Paenibacillus campinasensis</name>
    <dbReference type="NCBI Taxonomy" id="66347"/>
    <lineage>
        <taxon>Bacteria</taxon>
        <taxon>Bacillati</taxon>
        <taxon>Bacillota</taxon>
        <taxon>Bacilli</taxon>
        <taxon>Bacillales</taxon>
        <taxon>Paenibacillaceae</taxon>
        <taxon>Paenibacillus</taxon>
    </lineage>
</organism>
<evidence type="ECO:0000313" key="9">
    <source>
        <dbReference type="Proteomes" id="UP000215596"/>
    </source>
</evidence>
<dbReference type="PANTHER" id="PTHR12677:SF59">
    <property type="entry name" value="GOLGI APPARATUS MEMBRANE PROTEIN TVP38-RELATED"/>
    <property type="match status" value="1"/>
</dbReference>
<name>A0A268F3G7_9BACL</name>
<keyword evidence="2 6" id="KW-1003">Cell membrane</keyword>
<dbReference type="AlphaFoldDB" id="A0A268F3G7"/>
<dbReference type="Pfam" id="PF09335">
    <property type="entry name" value="VTT_dom"/>
    <property type="match status" value="1"/>
</dbReference>
<comment type="similarity">
    <text evidence="6">Belongs to the TVP38/TMEM64 family.</text>
</comment>
<keyword evidence="3 6" id="KW-0812">Transmembrane</keyword>